<evidence type="ECO:0000313" key="3">
    <source>
        <dbReference type="EMBL" id="MCK9876446.1"/>
    </source>
</evidence>
<keyword evidence="1" id="KW-0812">Transmembrane</keyword>
<sequence length="234" mass="25596">MGLSVPGRVVRPFRAFRPFSADWYRVRWWRWAIRVAATLTVGSVVLAAVTVVQVWWVGREDHHPRSDALVVLGASQYDGRPSAVFAARLDHAAVLFRAGVAPVVITIGGKQPGDRYTEAEAGAAYLRRHGVPAEKVIVIPEGSDTLGSLTAVAGVMNARHLRSTVIVTDPWHSLRSRTMARDLGLAAQTSPVTSGPSVHGIDTRFHYIVREGIGYRWYQLFHRASPPEATSSAV</sequence>
<evidence type="ECO:0000256" key="1">
    <source>
        <dbReference type="SAM" id="Phobius"/>
    </source>
</evidence>
<dbReference type="InterPro" id="IPR003848">
    <property type="entry name" value="DUF218"/>
</dbReference>
<comment type="caution">
    <text evidence="3">The sequence shown here is derived from an EMBL/GenBank/DDBJ whole genome shotgun (WGS) entry which is preliminary data.</text>
</comment>
<dbReference type="CDD" id="cd06259">
    <property type="entry name" value="YdcF-like"/>
    <property type="match status" value="1"/>
</dbReference>
<keyword evidence="1" id="KW-1133">Transmembrane helix</keyword>
<accession>A0ABT0JY30</accession>
<dbReference type="PANTHER" id="PTHR30336:SF20">
    <property type="entry name" value="DUF218 DOMAIN-CONTAINING PROTEIN"/>
    <property type="match status" value="1"/>
</dbReference>
<dbReference type="PANTHER" id="PTHR30336">
    <property type="entry name" value="INNER MEMBRANE PROTEIN, PROBABLE PERMEASE"/>
    <property type="match status" value="1"/>
</dbReference>
<organism evidence="3 4">
    <name type="scientific">Frankia umida</name>
    <dbReference type="NCBI Taxonomy" id="573489"/>
    <lineage>
        <taxon>Bacteria</taxon>
        <taxon>Bacillati</taxon>
        <taxon>Actinomycetota</taxon>
        <taxon>Actinomycetes</taxon>
        <taxon>Frankiales</taxon>
        <taxon>Frankiaceae</taxon>
        <taxon>Frankia</taxon>
    </lineage>
</organism>
<evidence type="ECO:0000259" key="2">
    <source>
        <dbReference type="Pfam" id="PF02698"/>
    </source>
</evidence>
<feature type="domain" description="DUF218" evidence="2">
    <location>
        <begin position="67"/>
        <end position="214"/>
    </location>
</feature>
<keyword evidence="1" id="KW-0472">Membrane</keyword>
<keyword evidence="4" id="KW-1185">Reference proteome</keyword>
<dbReference type="EMBL" id="JALKFT010000009">
    <property type="protein sequence ID" value="MCK9876446.1"/>
    <property type="molecule type" value="Genomic_DNA"/>
</dbReference>
<dbReference type="InterPro" id="IPR051599">
    <property type="entry name" value="Cell_Envelope_Assoc"/>
</dbReference>
<evidence type="ECO:0000313" key="4">
    <source>
        <dbReference type="Proteomes" id="UP001201873"/>
    </source>
</evidence>
<protein>
    <submittedName>
        <fullName evidence="3">YdcF family protein</fullName>
    </submittedName>
</protein>
<proteinExistence type="predicted"/>
<dbReference type="InterPro" id="IPR014729">
    <property type="entry name" value="Rossmann-like_a/b/a_fold"/>
</dbReference>
<dbReference type="Gene3D" id="3.40.50.620">
    <property type="entry name" value="HUPs"/>
    <property type="match status" value="1"/>
</dbReference>
<dbReference type="Proteomes" id="UP001201873">
    <property type="component" value="Unassembled WGS sequence"/>
</dbReference>
<gene>
    <name evidence="3" type="ORF">MXD59_11790</name>
</gene>
<dbReference type="Pfam" id="PF02698">
    <property type="entry name" value="DUF218"/>
    <property type="match status" value="1"/>
</dbReference>
<feature type="transmembrane region" description="Helical" evidence="1">
    <location>
        <begin position="31"/>
        <end position="56"/>
    </location>
</feature>
<dbReference type="RefSeq" id="WP_163547850.1">
    <property type="nucleotide sequence ID" value="NZ_JALKFT010000009.1"/>
</dbReference>
<name>A0ABT0JY30_9ACTN</name>
<reference evidence="3 4" key="1">
    <citation type="submission" date="2022-04" db="EMBL/GenBank/DDBJ databases">
        <title>Genome diversity in the genus Frankia.</title>
        <authorList>
            <person name="Carlos-Shanley C."/>
            <person name="Hahn D."/>
        </authorList>
    </citation>
    <scope>NUCLEOTIDE SEQUENCE [LARGE SCALE GENOMIC DNA]</scope>
    <source>
        <strain evidence="3 4">Ag45/Mut15</strain>
    </source>
</reference>